<dbReference type="RefSeq" id="WP_179548047.1">
    <property type="nucleotide sequence ID" value="NZ_BSEW01000002.1"/>
</dbReference>
<feature type="transmembrane region" description="Helical" evidence="2">
    <location>
        <begin position="78"/>
        <end position="99"/>
    </location>
</feature>
<keyword evidence="2" id="KW-1133">Transmembrane helix</keyword>
<keyword evidence="2" id="KW-0472">Membrane</keyword>
<comment type="caution">
    <text evidence="3">The sequence shown here is derived from an EMBL/GenBank/DDBJ whole genome shotgun (WGS) entry which is preliminary data.</text>
</comment>
<dbReference type="PANTHER" id="PTHR36840:SF1">
    <property type="entry name" value="BLL5714 PROTEIN"/>
    <property type="match status" value="1"/>
</dbReference>
<proteinExistence type="predicted"/>
<feature type="transmembrane region" description="Helical" evidence="2">
    <location>
        <begin position="206"/>
        <end position="224"/>
    </location>
</feature>
<keyword evidence="2" id="KW-0812">Transmembrane</keyword>
<organism evidence="3 4">
    <name type="scientific">Herbiconiux flava</name>
    <dbReference type="NCBI Taxonomy" id="881268"/>
    <lineage>
        <taxon>Bacteria</taxon>
        <taxon>Bacillati</taxon>
        <taxon>Actinomycetota</taxon>
        <taxon>Actinomycetes</taxon>
        <taxon>Micrococcales</taxon>
        <taxon>Microbacteriaceae</taxon>
        <taxon>Herbiconiux</taxon>
    </lineage>
</organism>
<dbReference type="AlphaFoldDB" id="A0A852SQD3"/>
<evidence type="ECO:0000256" key="1">
    <source>
        <dbReference type="SAM" id="MobiDB-lite"/>
    </source>
</evidence>
<feature type="transmembrane region" description="Helical" evidence="2">
    <location>
        <begin position="111"/>
        <end position="134"/>
    </location>
</feature>
<name>A0A852SQD3_9MICO</name>
<evidence type="ECO:0000313" key="4">
    <source>
        <dbReference type="Proteomes" id="UP000549913"/>
    </source>
</evidence>
<feature type="transmembrane region" description="Helical" evidence="2">
    <location>
        <begin position="143"/>
        <end position="163"/>
    </location>
</feature>
<sequence>MSARFATAAVTSREGDRVTTLELFFDLAFVFAFTQLSRLMAQQHDALGILQALVILALLWWAWTSYGWLTNIAHADRGVVRVAMIVGMTAMFVAGLVVLEAYDDPPDGLVGPLVFVGAYLVARMTHAIVFVWLAEPSLRRRTLLTVTLSVIPSGALLVVGALLGGTWQLWLTIAAVAIEPIVSAKTSVGVAWPVRSTAHFTERHGLIVILALGESILGIGTGAATEPISVGILGGVILSMLICIALWWAYFTRLSGEAEHALLVVPATDRGRTATAAYTYLHLLLVAGIVLAALGLEVAMAHIETPDPLGLFGAAALGGGAACYLAGTAAFARRLLGTWNVARLAIATLFVAVVPVLGMLAPLAALAGVVALLIALFAAERFAPSAAGRRGPRGVTAGSRDRSHSS</sequence>
<feature type="transmembrane region" description="Helical" evidence="2">
    <location>
        <begin position="280"/>
        <end position="303"/>
    </location>
</feature>
<reference evidence="3 4" key="1">
    <citation type="submission" date="2020-07" db="EMBL/GenBank/DDBJ databases">
        <title>Sequencing the genomes of 1000 actinobacteria strains.</title>
        <authorList>
            <person name="Klenk H.-P."/>
        </authorList>
    </citation>
    <scope>NUCLEOTIDE SEQUENCE [LARGE SCALE GENOMIC DNA]</scope>
    <source>
        <strain evidence="3 4">DSM 26474</strain>
    </source>
</reference>
<feature type="transmembrane region" description="Helical" evidence="2">
    <location>
        <begin position="230"/>
        <end position="250"/>
    </location>
</feature>
<keyword evidence="4" id="KW-1185">Reference proteome</keyword>
<dbReference type="Pfam" id="PF06772">
    <property type="entry name" value="LtrA"/>
    <property type="match status" value="1"/>
</dbReference>
<dbReference type="InterPro" id="IPR010640">
    <property type="entry name" value="Low_temperature_requirement_A"/>
</dbReference>
<feature type="transmembrane region" description="Helical" evidence="2">
    <location>
        <begin position="169"/>
        <end position="194"/>
    </location>
</feature>
<protein>
    <submittedName>
        <fullName evidence="3">Low temperature requirement protein LtrA</fullName>
    </submittedName>
</protein>
<dbReference type="EMBL" id="JACCBM010000001">
    <property type="protein sequence ID" value="NYD71013.1"/>
    <property type="molecule type" value="Genomic_DNA"/>
</dbReference>
<feature type="transmembrane region" description="Helical" evidence="2">
    <location>
        <begin position="309"/>
        <end position="332"/>
    </location>
</feature>
<dbReference type="PANTHER" id="PTHR36840">
    <property type="entry name" value="BLL5714 PROTEIN"/>
    <property type="match status" value="1"/>
</dbReference>
<feature type="transmembrane region" description="Helical" evidence="2">
    <location>
        <begin position="46"/>
        <end position="66"/>
    </location>
</feature>
<feature type="transmembrane region" description="Helical" evidence="2">
    <location>
        <begin position="363"/>
        <end position="383"/>
    </location>
</feature>
<evidence type="ECO:0000313" key="3">
    <source>
        <dbReference type="EMBL" id="NYD71013.1"/>
    </source>
</evidence>
<feature type="region of interest" description="Disordered" evidence="1">
    <location>
        <begin position="386"/>
        <end position="406"/>
    </location>
</feature>
<dbReference type="Proteomes" id="UP000549913">
    <property type="component" value="Unassembled WGS sequence"/>
</dbReference>
<feature type="transmembrane region" description="Helical" evidence="2">
    <location>
        <begin position="21"/>
        <end position="40"/>
    </location>
</feature>
<evidence type="ECO:0000256" key="2">
    <source>
        <dbReference type="SAM" id="Phobius"/>
    </source>
</evidence>
<accession>A0A852SQD3</accession>
<gene>
    <name evidence="3" type="ORF">BJ984_002171</name>
</gene>